<proteinExistence type="inferred from homology"/>
<dbReference type="AlphaFoldDB" id="A0A8J7J794"/>
<name>A0A8J7J794_9RHOB</name>
<dbReference type="Pfam" id="PF00126">
    <property type="entry name" value="HTH_1"/>
    <property type="match status" value="1"/>
</dbReference>
<dbReference type="InterPro" id="IPR005119">
    <property type="entry name" value="LysR_subst-bd"/>
</dbReference>
<dbReference type="InterPro" id="IPR036390">
    <property type="entry name" value="WH_DNA-bd_sf"/>
</dbReference>
<evidence type="ECO:0000313" key="6">
    <source>
        <dbReference type="EMBL" id="MBJ6371677.1"/>
    </source>
</evidence>
<comment type="caution">
    <text evidence="6">The sequence shown here is derived from an EMBL/GenBank/DDBJ whole genome shotgun (WGS) entry which is preliminary data.</text>
</comment>
<comment type="similarity">
    <text evidence="1">Belongs to the LysR transcriptional regulatory family.</text>
</comment>
<dbReference type="InterPro" id="IPR036388">
    <property type="entry name" value="WH-like_DNA-bd_sf"/>
</dbReference>
<dbReference type="Gene3D" id="1.10.10.10">
    <property type="entry name" value="Winged helix-like DNA-binding domain superfamily/Winged helix DNA-binding domain"/>
    <property type="match status" value="1"/>
</dbReference>
<evidence type="ECO:0000256" key="2">
    <source>
        <dbReference type="ARBA" id="ARBA00023015"/>
    </source>
</evidence>
<dbReference type="PANTHER" id="PTHR30126">
    <property type="entry name" value="HTH-TYPE TRANSCRIPTIONAL REGULATOR"/>
    <property type="match status" value="1"/>
</dbReference>
<keyword evidence="7" id="KW-1185">Reference proteome</keyword>
<evidence type="ECO:0000259" key="5">
    <source>
        <dbReference type="PROSITE" id="PS50931"/>
    </source>
</evidence>
<sequence length="319" mass="36482">MLIDPDRKFAFKLDWNLLRTFLVIAEEQSITRAAHRLLRGQPAVSLALKRLETELDCRLVERGKGTFRLTSAGRKLHAEAVAIFQGVSQLPDSIGQAQNELSGDVRILLASHVITPLLDDQLTRFARDHPKVRFTIRVESSNTVVQDIRERQATLGICLVNRKLPDLEYLHMFREYFGFYCGRPHPLFGREGLTVEDLRDHPFVAFDTEEIDNALRRIVMLRNRMGLASQVVGRSSQLEEVRRMVMCGMGIGAFPTHVVEQDVAQGLLWRLPPRDKLPEVDIYLVLNPRKHLNRAEDVFVGDLLRTLRNTPLEARTYLA</sequence>
<gene>
    <name evidence="6" type="ORF">JF290_09075</name>
</gene>
<dbReference type="Pfam" id="PF03466">
    <property type="entry name" value="LysR_substrate"/>
    <property type="match status" value="1"/>
</dbReference>
<evidence type="ECO:0000256" key="4">
    <source>
        <dbReference type="ARBA" id="ARBA00023163"/>
    </source>
</evidence>
<evidence type="ECO:0000313" key="7">
    <source>
        <dbReference type="Proteomes" id="UP000619079"/>
    </source>
</evidence>
<dbReference type="Gene3D" id="3.40.190.10">
    <property type="entry name" value="Periplasmic binding protein-like II"/>
    <property type="match status" value="2"/>
</dbReference>
<evidence type="ECO:0000256" key="1">
    <source>
        <dbReference type="ARBA" id="ARBA00009437"/>
    </source>
</evidence>
<keyword evidence="4" id="KW-0804">Transcription</keyword>
<accession>A0A8J7J794</accession>
<dbReference type="InterPro" id="IPR000847">
    <property type="entry name" value="LysR_HTH_N"/>
</dbReference>
<dbReference type="PROSITE" id="PS50931">
    <property type="entry name" value="HTH_LYSR"/>
    <property type="match status" value="1"/>
</dbReference>
<keyword evidence="3" id="KW-0238">DNA-binding</keyword>
<dbReference type="SUPFAM" id="SSF46785">
    <property type="entry name" value="Winged helix' DNA-binding domain"/>
    <property type="match status" value="1"/>
</dbReference>
<evidence type="ECO:0000256" key="3">
    <source>
        <dbReference type="ARBA" id="ARBA00023125"/>
    </source>
</evidence>
<dbReference type="SUPFAM" id="SSF53850">
    <property type="entry name" value="Periplasmic binding protein-like II"/>
    <property type="match status" value="1"/>
</dbReference>
<dbReference type="PANTHER" id="PTHR30126:SF91">
    <property type="entry name" value="LYSR FAMILY TRANSCRIPTIONAL REGULATOR"/>
    <property type="match status" value="1"/>
</dbReference>
<dbReference type="GO" id="GO:0000976">
    <property type="term" value="F:transcription cis-regulatory region binding"/>
    <property type="evidence" value="ECO:0007669"/>
    <property type="project" value="TreeGrafter"/>
</dbReference>
<organism evidence="6 7">
    <name type="scientific">Sedimentitalea arenosa</name>
    <dbReference type="NCBI Taxonomy" id="2798803"/>
    <lineage>
        <taxon>Bacteria</taxon>
        <taxon>Pseudomonadati</taxon>
        <taxon>Pseudomonadota</taxon>
        <taxon>Alphaproteobacteria</taxon>
        <taxon>Rhodobacterales</taxon>
        <taxon>Paracoccaceae</taxon>
        <taxon>Sedimentitalea</taxon>
    </lineage>
</organism>
<reference evidence="6" key="1">
    <citation type="submission" date="2020-12" db="EMBL/GenBank/DDBJ databases">
        <title>Sedimentitalea sp. nov., isolated from sand in Incheon.</title>
        <authorList>
            <person name="Kim W."/>
        </authorList>
    </citation>
    <scope>NUCLEOTIDE SEQUENCE</scope>
    <source>
        <strain evidence="6">CAU 1593</strain>
    </source>
</reference>
<dbReference type="PRINTS" id="PR00039">
    <property type="entry name" value="HTHLYSR"/>
</dbReference>
<dbReference type="RefSeq" id="WP_199024529.1">
    <property type="nucleotide sequence ID" value="NZ_JAELVR010000005.1"/>
</dbReference>
<protein>
    <submittedName>
        <fullName evidence="6">LysR family transcriptional regulator</fullName>
    </submittedName>
</protein>
<dbReference type="GO" id="GO:0003700">
    <property type="term" value="F:DNA-binding transcription factor activity"/>
    <property type="evidence" value="ECO:0007669"/>
    <property type="project" value="InterPro"/>
</dbReference>
<dbReference type="CDD" id="cd05466">
    <property type="entry name" value="PBP2_LTTR_substrate"/>
    <property type="match status" value="1"/>
</dbReference>
<feature type="domain" description="HTH lysR-type" evidence="5">
    <location>
        <begin position="13"/>
        <end position="70"/>
    </location>
</feature>
<dbReference type="Proteomes" id="UP000619079">
    <property type="component" value="Unassembled WGS sequence"/>
</dbReference>
<dbReference type="EMBL" id="JAELVR010000005">
    <property type="protein sequence ID" value="MBJ6371677.1"/>
    <property type="molecule type" value="Genomic_DNA"/>
</dbReference>
<keyword evidence="2" id="KW-0805">Transcription regulation</keyword>